<name>A0ABR8BBW3_9NOSO</name>
<evidence type="ECO:0000313" key="3">
    <source>
        <dbReference type="Proteomes" id="UP000621307"/>
    </source>
</evidence>
<evidence type="ECO:0000313" key="2">
    <source>
        <dbReference type="EMBL" id="MBD2251567.1"/>
    </source>
</evidence>
<dbReference type="Gene3D" id="3.40.50.620">
    <property type="entry name" value="HUPs"/>
    <property type="match status" value="1"/>
</dbReference>
<reference evidence="2 3" key="1">
    <citation type="journal article" date="2020" name="ISME J.">
        <title>Comparative genomics reveals insights into cyanobacterial evolution and habitat adaptation.</title>
        <authorList>
            <person name="Chen M.Y."/>
            <person name="Teng W.K."/>
            <person name="Zhao L."/>
            <person name="Hu C.X."/>
            <person name="Zhou Y.K."/>
            <person name="Han B.P."/>
            <person name="Song L.R."/>
            <person name="Shu W.S."/>
        </authorList>
    </citation>
    <scope>NUCLEOTIDE SEQUENCE [LARGE SCALE GENOMIC DNA]</scope>
    <source>
        <strain evidence="2 3">FACHB-3921</strain>
    </source>
</reference>
<dbReference type="InterPro" id="IPR003848">
    <property type="entry name" value="DUF218"/>
</dbReference>
<dbReference type="EMBL" id="JACJQL010000010">
    <property type="protein sequence ID" value="MBD2251567.1"/>
    <property type="molecule type" value="Genomic_DNA"/>
</dbReference>
<accession>A0ABR8BBW3</accession>
<keyword evidence="3" id="KW-1185">Reference proteome</keyword>
<dbReference type="InterPro" id="IPR014729">
    <property type="entry name" value="Rossmann-like_a/b/a_fold"/>
</dbReference>
<dbReference type="InterPro" id="IPR051599">
    <property type="entry name" value="Cell_Envelope_Assoc"/>
</dbReference>
<comment type="caution">
    <text evidence="2">The sequence shown here is derived from an EMBL/GenBank/DDBJ whole genome shotgun (WGS) entry which is preliminary data.</text>
</comment>
<dbReference type="PANTHER" id="PTHR30336">
    <property type="entry name" value="INNER MEMBRANE PROTEIN, PROBABLE PERMEASE"/>
    <property type="match status" value="1"/>
</dbReference>
<proteinExistence type="predicted"/>
<feature type="domain" description="DUF218" evidence="1">
    <location>
        <begin position="37"/>
        <end position="154"/>
    </location>
</feature>
<dbReference type="RefSeq" id="WP_190567192.1">
    <property type="nucleotide sequence ID" value="NZ_JACJQL010000010.1"/>
</dbReference>
<organism evidence="2 3">
    <name type="scientific">Nostoc parmelioides FACHB-3921</name>
    <dbReference type="NCBI Taxonomy" id="2692909"/>
    <lineage>
        <taxon>Bacteria</taxon>
        <taxon>Bacillati</taxon>
        <taxon>Cyanobacteriota</taxon>
        <taxon>Cyanophyceae</taxon>
        <taxon>Nostocales</taxon>
        <taxon>Nostocaceae</taxon>
        <taxon>Nostoc</taxon>
    </lineage>
</organism>
<gene>
    <name evidence="2" type="ORF">H6G14_09635</name>
</gene>
<protein>
    <submittedName>
        <fullName evidence="2">YdcF family protein</fullName>
    </submittedName>
</protein>
<sequence length="193" mass="21614">MRRKLKLVKLILAIAFIFTSIIPVRIAIAFHQAPVPQAIFVLGGAAERMGFAAQFWQSHQNLDIWVSDFAWNLDANRRIFLKFGVPDAKLHLDGRATDTVTNFTTLAGNFADQRLQHIYLITSDYHMRRAQAIATIVLGSQGTVVTPVAVASRNQPPESLVRLLRDGGRSFLWLVTGRTGASFNSRLKSHRDF</sequence>
<dbReference type="PANTHER" id="PTHR30336:SF20">
    <property type="entry name" value="DUF218 DOMAIN-CONTAINING PROTEIN"/>
    <property type="match status" value="1"/>
</dbReference>
<dbReference type="Pfam" id="PF02698">
    <property type="entry name" value="DUF218"/>
    <property type="match status" value="1"/>
</dbReference>
<dbReference type="CDD" id="cd06259">
    <property type="entry name" value="YdcF-like"/>
    <property type="match status" value="1"/>
</dbReference>
<dbReference type="Proteomes" id="UP000621307">
    <property type="component" value="Unassembled WGS sequence"/>
</dbReference>
<evidence type="ECO:0000259" key="1">
    <source>
        <dbReference type="Pfam" id="PF02698"/>
    </source>
</evidence>